<feature type="transmembrane region" description="Helical" evidence="1">
    <location>
        <begin position="517"/>
        <end position="534"/>
    </location>
</feature>
<protein>
    <submittedName>
        <fullName evidence="2">Multidrug efflux pump protein</fullName>
    </submittedName>
</protein>
<feature type="transmembrane region" description="Helical" evidence="1">
    <location>
        <begin position="424"/>
        <end position="444"/>
    </location>
</feature>
<evidence type="ECO:0000313" key="3">
    <source>
        <dbReference type="Proteomes" id="UP000597338"/>
    </source>
</evidence>
<dbReference type="SUPFAM" id="SSF82714">
    <property type="entry name" value="Multidrug efflux transporter AcrB TolC docking domain, DN and DC subdomains"/>
    <property type="match status" value="1"/>
</dbReference>
<sequence length="1049" mass="119418">MTGKKQISSFSILLVFACLSLVGLVLLPMLTVKLSPSQALPQLTVGFSMNGGAPRTVELEVTSKLEAMFNRMQGIRKISSTSGNGWGRVNIEFDKHTDMDIARFEVSTMVRQLWPLLPERVSYPWISQSRADQQADKAFLSFTINAPLPPQEIQRFVENNLKPQLGMIAGVNRVEVSGATPMVWQLTYDADQLNTHGIHVADIRNAIVNSLRTDFLDKAFVQSGDGREEWVSVMLHPSEIGGEDRLRHINVKRIDGTMVPLGKILKISKTELQPQSYYRINGLNSIYLAVTADESSNQLELGKKIKRQLSDMEYTLPPGYEVHTAYDATEYIKSELNKVYFRTGLTLAILLIFVFISYRNLKYMVLISVTLCCNLAIAAACYYFLKLEIQLYSLAGITISLTLIIDNTIVMADHLIRKDNSRSFMAILAATVTTIGSLVIIFFLDEKLRLSLQDFAAVIIVNLVVSLLIALFMVPALIDKLRMSRRYRHTRRVRRSTYLYFVRPYSAVIRFLQRQRVVVGIAIILAFGLPVFLMPEQLEGDSKWAEFYNKTVGSTFYNEHIREYVNTAFGGTLRLFVQKVYDGAYFSQQEETSLFVSASLPSNATIGEMNGLIQQMESYLSQFPEIRQFQTHIHNARQANINILFSKQYTRTGFPHLLKAKLISKSLELGGGSWGVYGLGDGFSNDVRESAGSFRVEMYGFNYDDLMVWAEMFKAKLLEHRRIKDVLIESEFSWYKDEYDEFRFDFDKERLEAENIQPYQLYDQLYHVFARDIPVGTLMAQKGPEQLYLSSAQAGSYDLWGLLHMPVKSNGKSYKVSELAKISKGQQPREVGKVDQQYRLCLQYEYIGANEQGKKMLDRYIDEFREILPTGYTIHNANSYYNWWGGESQKQYGLLLLIFVIIYFASSILFNSLVQPLYIIFVIPVSFIGIFLSFYLFKLNFDQGGFASFILLSGLTINANIYVINEYNNIRKASPRLPKMKVYIRSWNAKVRPIVLTVLSTMLGFIPFLIGDSKEAFWFPLAVGTIGGLTVSTLATFLFLPLFMGIGKK</sequence>
<feature type="transmembrane region" description="Helical" evidence="1">
    <location>
        <begin position="892"/>
        <end position="910"/>
    </location>
</feature>
<feature type="transmembrane region" description="Helical" evidence="1">
    <location>
        <begin position="363"/>
        <end position="385"/>
    </location>
</feature>
<dbReference type="Gene3D" id="3.30.70.1430">
    <property type="entry name" value="Multidrug efflux transporter AcrB pore domain"/>
    <property type="match status" value="2"/>
</dbReference>
<feature type="transmembrane region" description="Helical" evidence="1">
    <location>
        <begin position="391"/>
        <end position="412"/>
    </location>
</feature>
<dbReference type="RefSeq" id="WP_188754007.1">
    <property type="nucleotide sequence ID" value="NZ_BMIK01000037.1"/>
</dbReference>
<keyword evidence="1" id="KW-0472">Membrane</keyword>
<dbReference type="Gene3D" id="3.30.2090.10">
    <property type="entry name" value="Multidrug efflux transporter AcrB TolC docking domain, DN and DC subdomains"/>
    <property type="match status" value="2"/>
</dbReference>
<dbReference type="Proteomes" id="UP000597338">
    <property type="component" value="Unassembled WGS sequence"/>
</dbReference>
<accession>A0ABQ1MZT9</accession>
<dbReference type="Gene3D" id="3.30.70.1320">
    <property type="entry name" value="Multidrug efflux transporter AcrB pore domain like"/>
    <property type="match status" value="1"/>
</dbReference>
<comment type="caution">
    <text evidence="2">The sequence shown here is derived from an EMBL/GenBank/DDBJ whole genome shotgun (WGS) entry which is preliminary data.</text>
</comment>
<feature type="transmembrane region" description="Helical" evidence="1">
    <location>
        <begin position="339"/>
        <end position="356"/>
    </location>
</feature>
<reference evidence="3" key="1">
    <citation type="journal article" date="2019" name="Int. J. Syst. Evol. Microbiol.">
        <title>The Global Catalogue of Microorganisms (GCM) 10K type strain sequencing project: providing services to taxonomists for standard genome sequencing and annotation.</title>
        <authorList>
            <consortium name="The Broad Institute Genomics Platform"/>
            <consortium name="The Broad Institute Genome Sequencing Center for Infectious Disease"/>
            <person name="Wu L."/>
            <person name="Ma J."/>
        </authorList>
    </citation>
    <scope>NUCLEOTIDE SEQUENCE [LARGE SCALE GENOMIC DNA]</scope>
    <source>
        <strain evidence="3">CGMCC 1.15342</strain>
    </source>
</reference>
<name>A0ABQ1MZT9_9SPHI</name>
<evidence type="ECO:0000256" key="1">
    <source>
        <dbReference type="SAM" id="Phobius"/>
    </source>
</evidence>
<dbReference type="PROSITE" id="PS51257">
    <property type="entry name" value="PROKAR_LIPOPROTEIN"/>
    <property type="match status" value="1"/>
</dbReference>
<keyword evidence="1" id="KW-0812">Transmembrane</keyword>
<dbReference type="InterPro" id="IPR001036">
    <property type="entry name" value="Acrflvin-R"/>
</dbReference>
<gene>
    <name evidence="2" type="ORF">GCM10011386_47850</name>
</gene>
<feature type="transmembrane region" description="Helical" evidence="1">
    <location>
        <begin position="917"/>
        <end position="937"/>
    </location>
</feature>
<feature type="transmembrane region" description="Helical" evidence="1">
    <location>
        <begin position="456"/>
        <end position="478"/>
    </location>
</feature>
<dbReference type="Gene3D" id="3.30.70.1440">
    <property type="entry name" value="Multidrug efflux transporter AcrB pore domain"/>
    <property type="match status" value="1"/>
</dbReference>
<dbReference type="PANTHER" id="PTHR32063:SF0">
    <property type="entry name" value="SWARMING MOTILITY PROTEIN SWRC"/>
    <property type="match status" value="1"/>
</dbReference>
<dbReference type="PANTHER" id="PTHR32063">
    <property type="match status" value="1"/>
</dbReference>
<dbReference type="SUPFAM" id="SSF82866">
    <property type="entry name" value="Multidrug efflux transporter AcrB transmembrane domain"/>
    <property type="match status" value="2"/>
</dbReference>
<dbReference type="Pfam" id="PF00873">
    <property type="entry name" value="ACR_tran"/>
    <property type="match status" value="2"/>
</dbReference>
<dbReference type="InterPro" id="IPR027463">
    <property type="entry name" value="AcrB_DN_DC_subdom"/>
</dbReference>
<dbReference type="EMBL" id="BMIK01000037">
    <property type="protein sequence ID" value="GGC50010.1"/>
    <property type="molecule type" value="Genomic_DNA"/>
</dbReference>
<feature type="transmembrane region" description="Helical" evidence="1">
    <location>
        <begin position="949"/>
        <end position="970"/>
    </location>
</feature>
<dbReference type="SUPFAM" id="SSF82693">
    <property type="entry name" value="Multidrug efflux transporter AcrB pore domain, PN1, PN2, PC1 and PC2 subdomains"/>
    <property type="match status" value="2"/>
</dbReference>
<dbReference type="Gene3D" id="1.20.1640.10">
    <property type="entry name" value="Multidrug efflux transporter AcrB transmembrane domain"/>
    <property type="match status" value="2"/>
</dbReference>
<keyword evidence="1" id="KW-1133">Transmembrane helix</keyword>
<feature type="transmembrane region" description="Helical" evidence="1">
    <location>
        <begin position="991"/>
        <end position="1010"/>
    </location>
</feature>
<feature type="transmembrane region" description="Helical" evidence="1">
    <location>
        <begin position="1016"/>
        <end position="1043"/>
    </location>
</feature>
<keyword evidence="3" id="KW-1185">Reference proteome</keyword>
<proteinExistence type="predicted"/>
<evidence type="ECO:0000313" key="2">
    <source>
        <dbReference type="EMBL" id="GGC50010.1"/>
    </source>
</evidence>
<organism evidence="2 3">
    <name type="scientific">Parapedobacter defluvii</name>
    <dbReference type="NCBI Taxonomy" id="2045106"/>
    <lineage>
        <taxon>Bacteria</taxon>
        <taxon>Pseudomonadati</taxon>
        <taxon>Bacteroidota</taxon>
        <taxon>Sphingobacteriia</taxon>
        <taxon>Sphingobacteriales</taxon>
        <taxon>Sphingobacteriaceae</taxon>
        <taxon>Parapedobacter</taxon>
    </lineage>
</organism>